<feature type="binding site" evidence="8">
    <location>
        <position position="188"/>
    </location>
    <ligand>
        <name>Zn(2+)</name>
        <dbReference type="ChEBI" id="CHEBI:29105"/>
    </ligand>
</feature>
<dbReference type="SUPFAM" id="SSF51338">
    <property type="entry name" value="Composite domain of metallo-dependent hydrolases"/>
    <property type="match status" value="1"/>
</dbReference>
<comment type="caution">
    <text evidence="10">The sequence shown here is derived from an EMBL/GenBank/DDBJ whole genome shotgun (WGS) entry which is preliminary data.</text>
</comment>
<dbReference type="CDD" id="cd00854">
    <property type="entry name" value="NagA"/>
    <property type="match status" value="1"/>
</dbReference>
<organism evidence="10 11">
    <name type="scientific">Ferrimonas aestuarii</name>
    <dbReference type="NCBI Taxonomy" id="2569539"/>
    <lineage>
        <taxon>Bacteria</taxon>
        <taxon>Pseudomonadati</taxon>
        <taxon>Pseudomonadota</taxon>
        <taxon>Gammaproteobacteria</taxon>
        <taxon>Alteromonadales</taxon>
        <taxon>Ferrimonadaceae</taxon>
        <taxon>Ferrimonas</taxon>
    </lineage>
</organism>
<evidence type="ECO:0000256" key="1">
    <source>
        <dbReference type="ARBA" id="ARBA00010716"/>
    </source>
</evidence>
<gene>
    <name evidence="10" type="primary">nagA</name>
    <name evidence="10" type="ORF">FCL42_17375</name>
</gene>
<feature type="binding site" evidence="7">
    <location>
        <position position="220"/>
    </location>
    <ligand>
        <name>substrate</name>
    </ligand>
</feature>
<dbReference type="InterPro" id="IPR006680">
    <property type="entry name" value="Amidohydro-rel"/>
</dbReference>
<dbReference type="Pfam" id="PF01979">
    <property type="entry name" value="Amidohydro_1"/>
    <property type="match status" value="1"/>
</dbReference>
<dbReference type="RefSeq" id="WP_136864703.1">
    <property type="nucleotide sequence ID" value="NZ_SWCJ01000017.1"/>
</dbReference>
<dbReference type="OrthoDB" id="9776488at2"/>
<keyword evidence="4 5" id="KW-0119">Carbohydrate metabolism</keyword>
<dbReference type="AlphaFoldDB" id="A0A4U1BM85"/>
<dbReference type="EC" id="3.5.1.25" evidence="5"/>
<keyword evidence="3 5" id="KW-0378">Hydrolase</keyword>
<dbReference type="Gene3D" id="2.30.40.10">
    <property type="entry name" value="Urease, subunit C, domain 1"/>
    <property type="match status" value="1"/>
</dbReference>
<evidence type="ECO:0000259" key="9">
    <source>
        <dbReference type="Pfam" id="PF01979"/>
    </source>
</evidence>
<feature type="binding site" evidence="7">
    <location>
        <position position="135"/>
    </location>
    <ligand>
        <name>substrate</name>
    </ligand>
</feature>
<accession>A0A4U1BM85</accession>
<dbReference type="Proteomes" id="UP000305675">
    <property type="component" value="Unassembled WGS sequence"/>
</dbReference>
<proteinExistence type="inferred from homology"/>
<feature type="binding site" evidence="7">
    <location>
        <position position="244"/>
    </location>
    <ligand>
        <name>substrate</name>
    </ligand>
</feature>
<dbReference type="GO" id="GO:0008448">
    <property type="term" value="F:N-acetylglucosamine-6-phosphate deacetylase activity"/>
    <property type="evidence" value="ECO:0007669"/>
    <property type="project" value="UniProtKB-UniRule"/>
</dbReference>
<evidence type="ECO:0000256" key="2">
    <source>
        <dbReference type="ARBA" id="ARBA00022723"/>
    </source>
</evidence>
<comment type="catalytic activity">
    <reaction evidence="5">
        <text>N-acetyl-D-glucosamine 6-phosphate + H2O = D-glucosamine 6-phosphate + acetate</text>
        <dbReference type="Rhea" id="RHEA:22936"/>
        <dbReference type="ChEBI" id="CHEBI:15377"/>
        <dbReference type="ChEBI" id="CHEBI:30089"/>
        <dbReference type="ChEBI" id="CHEBI:57513"/>
        <dbReference type="ChEBI" id="CHEBI:58725"/>
        <dbReference type="EC" id="3.5.1.25"/>
    </reaction>
</comment>
<dbReference type="Gene3D" id="3.20.20.140">
    <property type="entry name" value="Metal-dependent hydrolases"/>
    <property type="match status" value="1"/>
</dbReference>
<dbReference type="NCBIfam" id="TIGR00221">
    <property type="entry name" value="nagA"/>
    <property type="match status" value="1"/>
</dbReference>
<keyword evidence="11" id="KW-1185">Reference proteome</keyword>
<dbReference type="PIRSF" id="PIRSF038994">
    <property type="entry name" value="NagA"/>
    <property type="match status" value="1"/>
</dbReference>
<comment type="similarity">
    <text evidence="1 5">Belongs to the metallo-dependent hydrolases superfamily. NagA family.</text>
</comment>
<dbReference type="GO" id="GO:0046872">
    <property type="term" value="F:metal ion binding"/>
    <property type="evidence" value="ECO:0007669"/>
    <property type="project" value="UniProtKB-KW"/>
</dbReference>
<evidence type="ECO:0000256" key="6">
    <source>
        <dbReference type="PIRSR" id="PIRSR038994-1"/>
    </source>
</evidence>
<name>A0A4U1BM85_9GAMM</name>
<feature type="active site" description="Proton donor/acceptor" evidence="6">
    <location>
        <position position="267"/>
    </location>
</feature>
<evidence type="ECO:0000256" key="8">
    <source>
        <dbReference type="PIRSR" id="PIRSR038994-3"/>
    </source>
</evidence>
<feature type="binding site" evidence="8">
    <location>
        <position position="124"/>
    </location>
    <ligand>
        <name>Zn(2+)</name>
        <dbReference type="ChEBI" id="CHEBI:29105"/>
    </ligand>
</feature>
<evidence type="ECO:0000313" key="11">
    <source>
        <dbReference type="Proteomes" id="UP000305675"/>
    </source>
</evidence>
<protein>
    <recommendedName>
        <fullName evidence="5">N-acetylgalactosamine-6-phosphate deacetylase</fullName>
        <ecNumber evidence="5">3.5.1.25</ecNumber>
    </recommendedName>
    <alternativeName>
        <fullName evidence="5">N-acetylglucosamine-6-phosphate deacetylase</fullName>
    </alternativeName>
</protein>
<reference evidence="10 11" key="1">
    <citation type="submission" date="2019-04" db="EMBL/GenBank/DDBJ databases">
        <authorList>
            <person name="Hwang J.C."/>
        </authorList>
    </citation>
    <scope>NUCLEOTIDE SEQUENCE [LARGE SCALE GENOMIC DNA]</scope>
    <source>
        <strain evidence="10 11">IMCC35002</strain>
    </source>
</reference>
<dbReference type="PANTHER" id="PTHR11113">
    <property type="entry name" value="N-ACETYLGLUCOSAMINE-6-PHOSPHATE DEACETYLASE"/>
    <property type="match status" value="1"/>
</dbReference>
<evidence type="ECO:0000313" key="10">
    <source>
        <dbReference type="EMBL" id="TKB51798.1"/>
    </source>
</evidence>
<dbReference type="EMBL" id="SWCJ01000017">
    <property type="protein sequence ID" value="TKB51798.1"/>
    <property type="molecule type" value="Genomic_DNA"/>
</dbReference>
<evidence type="ECO:0000256" key="4">
    <source>
        <dbReference type="ARBA" id="ARBA00023277"/>
    </source>
</evidence>
<dbReference type="GO" id="GO:0006046">
    <property type="term" value="P:N-acetylglucosamine catabolic process"/>
    <property type="evidence" value="ECO:0007669"/>
    <property type="project" value="TreeGrafter"/>
</dbReference>
<dbReference type="InterPro" id="IPR003764">
    <property type="entry name" value="GlcNAc_6-P_deAcase"/>
</dbReference>
<dbReference type="PANTHER" id="PTHR11113:SF14">
    <property type="entry name" value="N-ACETYLGLUCOSAMINE-6-PHOSPHATE DEACETYLASE"/>
    <property type="match status" value="1"/>
</dbReference>
<sequence length="377" mass="39782">MATRYWVSQLFDGHQWHGDLILVVDEGQVCAIEPASDDYDHALEGALVPGFIDLQVNGGGGALFNSEPSLEGIATMLRAHAQYGSSAILPTVITDSLEVMAAAADAVAQARQVNGDAILGIHFEGPHIAPAKKGAHNQQHIRPISEAEWQLYERPDLGQKLVTLAPEAVTPADIRRLTAAGVKVFLGHSNAGIERAQQALAAGAVGFTHLFNAMSALESRAPGMVGAALLDPHSFCGLIVDGHHVDFQSCKLAVQTRGIHRVALVTDAMPPVGSDQSEFELVGQTVTRQQDRLLGEKGELAGSVLDMAAAVRNAVGNLDVTLEQALTMASATPARALGLQNAYGHLRPGARANMVLMSPDLQVLACWAGGELLADCR</sequence>
<feature type="binding site" evidence="8">
    <location>
        <position position="209"/>
    </location>
    <ligand>
        <name>Zn(2+)</name>
        <dbReference type="ChEBI" id="CHEBI:29105"/>
    </ligand>
</feature>
<comment type="cofactor">
    <cofactor evidence="8">
        <name>a divalent metal cation</name>
        <dbReference type="ChEBI" id="CHEBI:60240"/>
    </cofactor>
    <text evidence="8">Binds 1 divalent metal cation per subunit.</text>
</comment>
<dbReference type="InterPro" id="IPR032466">
    <property type="entry name" value="Metal_Hydrolase"/>
</dbReference>
<feature type="binding site" evidence="7">
    <location>
        <begin position="212"/>
        <end position="213"/>
    </location>
    <ligand>
        <name>substrate</name>
    </ligand>
</feature>
<feature type="binding site" evidence="7">
    <location>
        <begin position="300"/>
        <end position="302"/>
    </location>
    <ligand>
        <name>substrate</name>
    </ligand>
</feature>
<dbReference type="InterPro" id="IPR011059">
    <property type="entry name" value="Metal-dep_hydrolase_composite"/>
</dbReference>
<evidence type="ECO:0000256" key="3">
    <source>
        <dbReference type="ARBA" id="ARBA00022801"/>
    </source>
</evidence>
<feature type="domain" description="Amidohydrolase-related" evidence="9">
    <location>
        <begin position="47"/>
        <end position="366"/>
    </location>
</feature>
<evidence type="ECO:0000256" key="5">
    <source>
        <dbReference type="PIRNR" id="PIRNR038994"/>
    </source>
</evidence>
<evidence type="ECO:0000256" key="7">
    <source>
        <dbReference type="PIRSR" id="PIRSR038994-2"/>
    </source>
</evidence>
<dbReference type="SUPFAM" id="SSF51556">
    <property type="entry name" value="Metallo-dependent hydrolases"/>
    <property type="match status" value="1"/>
</dbReference>
<keyword evidence="2 8" id="KW-0479">Metal-binding</keyword>